<dbReference type="PANTHER" id="PTHR47331:SF8">
    <property type="match status" value="1"/>
</dbReference>
<evidence type="ECO:0000313" key="2">
    <source>
        <dbReference type="Proteomes" id="UP000499080"/>
    </source>
</evidence>
<dbReference type="InterPro" id="IPR008042">
    <property type="entry name" value="Retrotrans_Pao"/>
</dbReference>
<sequence>MDDGITGTNDVKMAQILQIQLIDMFAKSGTNLHKWTSSSLELLNSFPSSNQERTFPIDAHVSKTLGMNWLHLDDYFIFKVDCKQEPKPTKRNVLSVIARLYDPLGLLGPVICKMNVFLQTLWLEKFSFDDPLPQPIAVEWNHLASSLKAIELIKIPRWILVDSPQKLVLRCFSGSSQTAYGAVLYLQCVMPDDTSTSKLVASKSRVSPRKTVSIPRLELCGCLLAAQLKAKVEQALNLQIDSILMYIDSTISLTRIQTSPHRLKTLTALLRFNG</sequence>
<organism evidence="1 2">
    <name type="scientific">Araneus ventricosus</name>
    <name type="common">Orbweaver spider</name>
    <name type="synonym">Epeira ventricosa</name>
    <dbReference type="NCBI Taxonomy" id="182803"/>
    <lineage>
        <taxon>Eukaryota</taxon>
        <taxon>Metazoa</taxon>
        <taxon>Ecdysozoa</taxon>
        <taxon>Arthropoda</taxon>
        <taxon>Chelicerata</taxon>
        <taxon>Arachnida</taxon>
        <taxon>Araneae</taxon>
        <taxon>Araneomorphae</taxon>
        <taxon>Entelegynae</taxon>
        <taxon>Araneoidea</taxon>
        <taxon>Araneidae</taxon>
        <taxon>Araneus</taxon>
    </lineage>
</organism>
<keyword evidence="2" id="KW-1185">Reference proteome</keyword>
<protein>
    <submittedName>
        <fullName evidence="1">Uncharacterized protein</fullName>
    </submittedName>
</protein>
<dbReference type="Proteomes" id="UP000499080">
    <property type="component" value="Unassembled WGS sequence"/>
</dbReference>
<gene>
    <name evidence="1" type="ORF">AVEN_61458_1</name>
</gene>
<comment type="caution">
    <text evidence="1">The sequence shown here is derived from an EMBL/GenBank/DDBJ whole genome shotgun (WGS) entry which is preliminary data.</text>
</comment>
<dbReference type="AlphaFoldDB" id="A0A4Y2MBR4"/>
<proteinExistence type="predicted"/>
<dbReference type="EMBL" id="BGPR01122386">
    <property type="protein sequence ID" value="GBN24042.1"/>
    <property type="molecule type" value="Genomic_DNA"/>
</dbReference>
<name>A0A4Y2MBR4_ARAVE</name>
<evidence type="ECO:0000313" key="1">
    <source>
        <dbReference type="EMBL" id="GBN24042.1"/>
    </source>
</evidence>
<dbReference type="Pfam" id="PF05380">
    <property type="entry name" value="Peptidase_A17"/>
    <property type="match status" value="1"/>
</dbReference>
<dbReference type="OrthoDB" id="7698561at2759"/>
<accession>A0A4Y2MBR4</accession>
<dbReference type="PANTHER" id="PTHR47331">
    <property type="entry name" value="PHD-TYPE DOMAIN-CONTAINING PROTEIN"/>
    <property type="match status" value="1"/>
</dbReference>
<reference evidence="1 2" key="1">
    <citation type="journal article" date="2019" name="Sci. Rep.">
        <title>Orb-weaving spider Araneus ventricosus genome elucidates the spidroin gene catalogue.</title>
        <authorList>
            <person name="Kono N."/>
            <person name="Nakamura H."/>
            <person name="Ohtoshi R."/>
            <person name="Moran D.A.P."/>
            <person name="Shinohara A."/>
            <person name="Yoshida Y."/>
            <person name="Fujiwara M."/>
            <person name="Mori M."/>
            <person name="Tomita M."/>
            <person name="Arakawa K."/>
        </authorList>
    </citation>
    <scope>NUCLEOTIDE SEQUENCE [LARGE SCALE GENOMIC DNA]</scope>
</reference>